<comment type="caution">
    <text evidence="2">The sequence shown here is derived from an EMBL/GenBank/DDBJ whole genome shotgun (WGS) entry which is preliminary data.</text>
</comment>
<dbReference type="Pfam" id="PF13473">
    <property type="entry name" value="Cupredoxin_1"/>
    <property type="match status" value="1"/>
</dbReference>
<dbReference type="OrthoDB" id="574459at2"/>
<accession>A0A2V5LME4</accession>
<proteinExistence type="predicted"/>
<dbReference type="SUPFAM" id="SSF49503">
    <property type="entry name" value="Cupredoxins"/>
    <property type="match status" value="1"/>
</dbReference>
<evidence type="ECO:0000313" key="2">
    <source>
        <dbReference type="EMBL" id="PYI68830.1"/>
    </source>
</evidence>
<organism evidence="2 3">
    <name type="scientific">Arthrobacter livingstonensis</name>
    <dbReference type="NCBI Taxonomy" id="670078"/>
    <lineage>
        <taxon>Bacteria</taxon>
        <taxon>Bacillati</taxon>
        <taxon>Actinomycetota</taxon>
        <taxon>Actinomycetes</taxon>
        <taxon>Micrococcales</taxon>
        <taxon>Micrococcaceae</taxon>
        <taxon>Arthrobacter</taxon>
    </lineage>
</organism>
<dbReference type="AlphaFoldDB" id="A0A2V5LME4"/>
<dbReference type="Proteomes" id="UP000247832">
    <property type="component" value="Unassembled WGS sequence"/>
</dbReference>
<dbReference type="Gene3D" id="2.60.40.420">
    <property type="entry name" value="Cupredoxins - blue copper proteins"/>
    <property type="match status" value="1"/>
</dbReference>
<dbReference type="EMBL" id="QJVD01000004">
    <property type="protein sequence ID" value="PYI68830.1"/>
    <property type="molecule type" value="Genomic_DNA"/>
</dbReference>
<protein>
    <recommendedName>
        <fullName evidence="1">EfeO-type cupredoxin-like domain-containing protein</fullName>
    </recommendedName>
</protein>
<evidence type="ECO:0000313" key="3">
    <source>
        <dbReference type="Proteomes" id="UP000247832"/>
    </source>
</evidence>
<keyword evidence="3" id="KW-1185">Reference proteome</keyword>
<sequence>MIHIESGAYRDAAPVPAGSMVTVMNMDSAAYTVTSDDGSFTVKVPAGAMATFKAPGKPGSYPFHSDGGAGMHGVLTVR</sequence>
<dbReference type="InterPro" id="IPR008972">
    <property type="entry name" value="Cupredoxin"/>
</dbReference>
<gene>
    <name evidence="2" type="ORF">CVV68_05705</name>
</gene>
<feature type="domain" description="EfeO-type cupredoxin-like" evidence="1">
    <location>
        <begin position="14"/>
        <end position="77"/>
    </location>
</feature>
<reference evidence="2 3" key="1">
    <citation type="submission" date="2018-05" db="EMBL/GenBank/DDBJ databases">
        <title>Genetic diversity of glacier-inhabiting Cryobacterium bacteria in China and description of Cryobacterium mengkeensis sp. nov. and Arthrobacter glacialis sp. nov.</title>
        <authorList>
            <person name="Liu Q."/>
            <person name="Xin Y.-H."/>
        </authorList>
    </citation>
    <scope>NUCLEOTIDE SEQUENCE [LARGE SCALE GENOMIC DNA]</scope>
    <source>
        <strain evidence="2 3">LI2</strain>
    </source>
</reference>
<name>A0A2V5LME4_9MICC</name>
<dbReference type="InterPro" id="IPR028096">
    <property type="entry name" value="EfeO_Cupredoxin"/>
</dbReference>
<evidence type="ECO:0000259" key="1">
    <source>
        <dbReference type="Pfam" id="PF13473"/>
    </source>
</evidence>